<dbReference type="Pfam" id="PF07963">
    <property type="entry name" value="N_methyl"/>
    <property type="match status" value="1"/>
</dbReference>
<gene>
    <name evidence="3" type="ORF">AV541_04720</name>
</gene>
<dbReference type="InterPro" id="IPR012902">
    <property type="entry name" value="N_methyl_site"/>
</dbReference>
<reference evidence="3 4" key="1">
    <citation type="submission" date="2016-01" db="EMBL/GenBank/DDBJ databases">
        <title>Genome sequence of Thermus parvatiensis, a thermophile isolated from a hot water spring.</title>
        <authorList>
            <person name="Tripathi C."/>
            <person name="Lal R."/>
        </authorList>
    </citation>
    <scope>NUCLEOTIDE SEQUENCE [LARGE SCALE GENOMIC DNA]</scope>
    <source>
        <strain evidence="3 4">RL</strain>
    </source>
</reference>
<dbReference type="GO" id="GO:0009279">
    <property type="term" value="C:cell outer membrane"/>
    <property type="evidence" value="ECO:0007669"/>
    <property type="project" value="UniProtKB-SubCell"/>
</dbReference>
<evidence type="ECO:0000313" key="3">
    <source>
        <dbReference type="EMBL" id="AMA75488.1"/>
    </source>
</evidence>
<dbReference type="AlphaFoldDB" id="A0A109QF46"/>
<keyword evidence="2" id="KW-0472">Membrane</keyword>
<sequence length="157" mass="16801">MRKGLTLIEVLVALVILSAVLLGLSALLAQSLNRTQASGQRTQAVQILNYLGRRIIEGDTRLLPQSGSPLTIDYGNLNTAFPELPRESRWQNPANLNLYKAVIQTETPPQAVQSLGLLQYRIRVCWREGQAEACTAALTYAPPGGGGGGLGPLPGVN</sequence>
<dbReference type="Proteomes" id="UP000061630">
    <property type="component" value="Chromosome"/>
</dbReference>
<organism evidence="3 4">
    <name type="scientific">Thermus parvatiensis</name>
    <dbReference type="NCBI Taxonomy" id="456163"/>
    <lineage>
        <taxon>Bacteria</taxon>
        <taxon>Thermotogati</taxon>
        <taxon>Deinococcota</taxon>
        <taxon>Deinococci</taxon>
        <taxon>Thermales</taxon>
        <taxon>Thermaceae</taxon>
        <taxon>Thermus</taxon>
    </lineage>
</organism>
<comment type="subcellular location">
    <subcellularLocation>
        <location evidence="1">Cell outer membrane</location>
    </subcellularLocation>
</comment>
<evidence type="ECO:0000313" key="4">
    <source>
        <dbReference type="Proteomes" id="UP000061630"/>
    </source>
</evidence>
<keyword evidence="2" id="KW-0998">Cell outer membrane</keyword>
<dbReference type="RefSeq" id="WP_060384354.1">
    <property type="nucleotide sequence ID" value="NZ_CP014141.1"/>
</dbReference>
<dbReference type="PROSITE" id="PS00409">
    <property type="entry name" value="PROKAR_NTER_METHYL"/>
    <property type="match status" value="1"/>
</dbReference>
<name>A0A109QF46_9DEIN</name>
<dbReference type="EMBL" id="CP014141">
    <property type="protein sequence ID" value="AMA75488.1"/>
    <property type="molecule type" value="Genomic_DNA"/>
</dbReference>
<accession>A0A109QF46</accession>
<proteinExistence type="predicted"/>
<dbReference type="NCBIfam" id="TIGR02532">
    <property type="entry name" value="IV_pilin_GFxxxE"/>
    <property type="match status" value="1"/>
</dbReference>
<dbReference type="KEGG" id="tpar:AV541_04720"/>
<evidence type="ECO:0000256" key="1">
    <source>
        <dbReference type="ARBA" id="ARBA00004442"/>
    </source>
</evidence>
<evidence type="ECO:0000256" key="2">
    <source>
        <dbReference type="ARBA" id="ARBA00023237"/>
    </source>
</evidence>
<protein>
    <submittedName>
        <fullName evidence="3">Secretion system protein</fullName>
    </submittedName>
</protein>